<accession>A0AAW2QKI0</accession>
<evidence type="ECO:0008006" key="3">
    <source>
        <dbReference type="Google" id="ProtNLM"/>
    </source>
</evidence>
<reference evidence="2" key="1">
    <citation type="submission" date="2020-06" db="EMBL/GenBank/DDBJ databases">
        <authorList>
            <person name="Li T."/>
            <person name="Hu X."/>
            <person name="Zhang T."/>
            <person name="Song X."/>
            <person name="Zhang H."/>
            <person name="Dai N."/>
            <person name="Sheng W."/>
            <person name="Hou X."/>
            <person name="Wei L."/>
        </authorList>
    </citation>
    <scope>NUCLEOTIDE SEQUENCE</scope>
    <source>
        <strain evidence="2">KEN8</strain>
        <tissue evidence="2">Leaf</tissue>
    </source>
</reference>
<evidence type="ECO:0000313" key="2">
    <source>
        <dbReference type="EMBL" id="KAL0367990.1"/>
    </source>
</evidence>
<name>A0AAW2QKI0_9LAMI</name>
<dbReference type="AlphaFoldDB" id="A0AAW2QKI0"/>
<protein>
    <recommendedName>
        <fullName evidence="3">Reverse transcriptase domain-containing protein</fullName>
    </recommendedName>
</protein>
<proteinExistence type="predicted"/>
<dbReference type="PANTHER" id="PTHR33710:SF62">
    <property type="entry name" value="DUF4283 DOMAIN PROTEIN"/>
    <property type="match status" value="1"/>
</dbReference>
<feature type="region of interest" description="Disordered" evidence="1">
    <location>
        <begin position="237"/>
        <end position="278"/>
    </location>
</feature>
<dbReference type="EMBL" id="JACGWM010000006">
    <property type="protein sequence ID" value="KAL0367990.1"/>
    <property type="molecule type" value="Genomic_DNA"/>
</dbReference>
<evidence type="ECO:0000256" key="1">
    <source>
        <dbReference type="SAM" id="MobiDB-lite"/>
    </source>
</evidence>
<reference evidence="2" key="2">
    <citation type="journal article" date="2024" name="Plant">
        <title>Genomic evolution and insights into agronomic trait innovations of Sesamum species.</title>
        <authorList>
            <person name="Miao H."/>
            <person name="Wang L."/>
            <person name="Qu L."/>
            <person name="Liu H."/>
            <person name="Sun Y."/>
            <person name="Le M."/>
            <person name="Wang Q."/>
            <person name="Wei S."/>
            <person name="Zheng Y."/>
            <person name="Lin W."/>
            <person name="Duan Y."/>
            <person name="Cao H."/>
            <person name="Xiong S."/>
            <person name="Wang X."/>
            <person name="Wei L."/>
            <person name="Li C."/>
            <person name="Ma Q."/>
            <person name="Ju M."/>
            <person name="Zhao R."/>
            <person name="Li G."/>
            <person name="Mu C."/>
            <person name="Tian Q."/>
            <person name="Mei H."/>
            <person name="Zhang T."/>
            <person name="Gao T."/>
            <person name="Zhang H."/>
        </authorList>
    </citation>
    <scope>NUCLEOTIDE SEQUENCE</scope>
    <source>
        <strain evidence="2">KEN8</strain>
    </source>
</reference>
<comment type="caution">
    <text evidence="2">The sequence shown here is derived from an EMBL/GenBank/DDBJ whole genome shotgun (WGS) entry which is preliminary data.</text>
</comment>
<gene>
    <name evidence="2" type="ORF">Scaly_1017900</name>
</gene>
<dbReference type="PANTHER" id="PTHR33710">
    <property type="entry name" value="BNAC02G09200D PROTEIN"/>
    <property type="match status" value="1"/>
</dbReference>
<organism evidence="2">
    <name type="scientific">Sesamum calycinum</name>
    <dbReference type="NCBI Taxonomy" id="2727403"/>
    <lineage>
        <taxon>Eukaryota</taxon>
        <taxon>Viridiplantae</taxon>
        <taxon>Streptophyta</taxon>
        <taxon>Embryophyta</taxon>
        <taxon>Tracheophyta</taxon>
        <taxon>Spermatophyta</taxon>
        <taxon>Magnoliopsida</taxon>
        <taxon>eudicotyledons</taxon>
        <taxon>Gunneridae</taxon>
        <taxon>Pentapetalae</taxon>
        <taxon>asterids</taxon>
        <taxon>lamiids</taxon>
        <taxon>Lamiales</taxon>
        <taxon>Pedaliaceae</taxon>
        <taxon>Sesamum</taxon>
    </lineage>
</organism>
<sequence>MGGRQRPIWQTRRFREALESADLFDLGYKGDPYTWCNQHPAPDTIYERLDKACADPVWKNKFPTTVVRHIPISSSNHVAILINTENIIRPLRVQHRPFCFEAAWASSEECEKIICEGWFDVHSSQPSLLDKQRGCAARLQDWSSKNGARSFIKQIRWREEAITKFHHRPITKLEESKLRGEIEGLLAQEEVLWNREGKSIGSGKGIEILRIFTTRPVSRGERMIFLELRMELASGRARTGDNGDLSSSLRTDGARDPPAVHCRRSLQGPFTNGPVEIPGARRKPKSLSQFCPISLCNVSYKIASKTIANRLKPLLDSIISPSQAASVPEAFSALLQKEERTGRLQGVAVCRQAPRVSHLLFADDTLIFCQATVDAALGILEVLDTFGRAAGQEINFAKSSVVFSKNTEALVRDAIQGLLHMRVADSHDLYLVSSLSGCDCVHRKRKGAWAFVIFKLSTWHCSLNKCGGSSLIRIASSVEFSVPDIFLMGGSYGRQQQKSVLYLAEHPCSPTGGSGGFRWRIGSGRSVHVRDDPWIPRLFSFRVLSPRYVTALNMRVCDLIDAYTREWDYSLVHELFWKAEADIILAIPLSKFDGDDFIVWHHTACGKFSIRSAYHSRLP</sequence>